<feature type="domain" description="PepSY" evidence="3">
    <location>
        <begin position="60"/>
        <end position="115"/>
    </location>
</feature>
<dbReference type="Pfam" id="PF03413">
    <property type="entry name" value="PepSY"/>
    <property type="match status" value="1"/>
</dbReference>
<dbReference type="InterPro" id="IPR025711">
    <property type="entry name" value="PepSY"/>
</dbReference>
<feature type="signal peptide" evidence="2">
    <location>
        <begin position="1"/>
        <end position="23"/>
    </location>
</feature>
<organism evidence="4 5">
    <name type="scientific">Couchioplanes caeruleus subsp. caeruleus</name>
    <dbReference type="NCBI Taxonomy" id="56427"/>
    <lineage>
        <taxon>Bacteria</taxon>
        <taxon>Bacillati</taxon>
        <taxon>Actinomycetota</taxon>
        <taxon>Actinomycetes</taxon>
        <taxon>Micromonosporales</taxon>
        <taxon>Micromonosporaceae</taxon>
        <taxon>Couchioplanes</taxon>
    </lineage>
</organism>
<comment type="caution">
    <text evidence="4">The sequence shown here is derived from an EMBL/GenBank/DDBJ whole genome shotgun (WGS) entry which is preliminary data.</text>
</comment>
<dbReference type="Gene3D" id="3.10.450.40">
    <property type="match status" value="1"/>
</dbReference>
<evidence type="ECO:0000256" key="2">
    <source>
        <dbReference type="SAM" id="SignalP"/>
    </source>
</evidence>
<feature type="region of interest" description="Disordered" evidence="1">
    <location>
        <begin position="25"/>
        <end position="48"/>
    </location>
</feature>
<evidence type="ECO:0000259" key="3">
    <source>
        <dbReference type="Pfam" id="PF03413"/>
    </source>
</evidence>
<name>A0A1K0FIX4_9ACTN</name>
<dbReference type="Proteomes" id="UP000182486">
    <property type="component" value="Unassembled WGS sequence"/>
</dbReference>
<feature type="chain" id="PRO_5039017158" description="PepSY domain-containing protein" evidence="2">
    <location>
        <begin position="24"/>
        <end position="118"/>
    </location>
</feature>
<keyword evidence="5" id="KW-1185">Reference proteome</keyword>
<evidence type="ECO:0000256" key="1">
    <source>
        <dbReference type="SAM" id="MobiDB-lite"/>
    </source>
</evidence>
<dbReference type="AlphaFoldDB" id="A0A1K0FIX4"/>
<keyword evidence="2" id="KW-0732">Signal</keyword>
<dbReference type="RefSeq" id="WP_071806624.1">
    <property type="nucleotide sequence ID" value="NZ_MEIA01000196.1"/>
</dbReference>
<evidence type="ECO:0000313" key="4">
    <source>
        <dbReference type="EMBL" id="OJF12807.1"/>
    </source>
</evidence>
<gene>
    <name evidence="4" type="ORF">BG844_18710</name>
</gene>
<evidence type="ECO:0000313" key="5">
    <source>
        <dbReference type="Proteomes" id="UP000182486"/>
    </source>
</evidence>
<sequence>MRKAVITTVAGIALVLTAGTAVASAKDRDERRVTAPAPGRPPFDLEIDPDLDARFGPRRVNATQAAAIVEDAFPGARVTEAELDEEGGAPVWEVKFERSGREGEVDVDATTGALLTDD</sequence>
<proteinExistence type="predicted"/>
<accession>A0A1K0FIX4</accession>
<reference evidence="4 5" key="1">
    <citation type="submission" date="2016-09" db="EMBL/GenBank/DDBJ databases">
        <title>Couchioplanes caeruleus draft genome sequence.</title>
        <authorList>
            <person name="Sheehan J."/>
            <person name="Caffrey P."/>
        </authorList>
    </citation>
    <scope>NUCLEOTIDE SEQUENCE [LARGE SCALE GENOMIC DNA]</scope>
    <source>
        <strain evidence="4 5">DSM 43634</strain>
    </source>
</reference>
<dbReference type="EMBL" id="MEIA01000196">
    <property type="protein sequence ID" value="OJF12807.1"/>
    <property type="molecule type" value="Genomic_DNA"/>
</dbReference>
<protein>
    <recommendedName>
        <fullName evidence="3">PepSY domain-containing protein</fullName>
    </recommendedName>
</protein>